<sequence length="192" mass="20920">MPEKSAVEFSGRGESEFEIPDHLVGRTLLAETWGGLLGKGFFVNGEGVSRNSRKREKIGNSAWGRERTNMFIPAKYSRLTISGGVHSVGAWNVVLRDVSEADELGDARSATASRIFSYPGGKWQADVEFGCRGCIAMHSVDGSGGQNLISHGDKFSGTIDLPKKPGLLVVSATSEYLGWGSMCRWRIKLRPR</sequence>
<protein>
    <submittedName>
        <fullName evidence="1">Uncharacterized protein</fullName>
    </submittedName>
</protein>
<reference evidence="2" key="1">
    <citation type="journal article" date="2019" name="Int. J. Syst. Evol. Microbiol.">
        <title>The Global Catalogue of Microorganisms (GCM) 10K type strain sequencing project: providing services to taxonomists for standard genome sequencing and annotation.</title>
        <authorList>
            <consortium name="The Broad Institute Genomics Platform"/>
            <consortium name="The Broad Institute Genome Sequencing Center for Infectious Disease"/>
            <person name="Wu L."/>
            <person name="Ma J."/>
        </authorList>
    </citation>
    <scope>NUCLEOTIDE SEQUENCE [LARGE SCALE GENOMIC DNA]</scope>
    <source>
        <strain evidence="2">CGMCC 4.7349</strain>
    </source>
</reference>
<comment type="caution">
    <text evidence="1">The sequence shown here is derived from an EMBL/GenBank/DDBJ whole genome shotgun (WGS) entry which is preliminary data.</text>
</comment>
<evidence type="ECO:0000313" key="1">
    <source>
        <dbReference type="EMBL" id="GGO52879.1"/>
    </source>
</evidence>
<organism evidence="1 2">
    <name type="scientific">Streptomyces lasiicapitis</name>
    <dbReference type="NCBI Taxonomy" id="1923961"/>
    <lineage>
        <taxon>Bacteria</taxon>
        <taxon>Bacillati</taxon>
        <taxon>Actinomycetota</taxon>
        <taxon>Actinomycetes</taxon>
        <taxon>Kitasatosporales</taxon>
        <taxon>Streptomycetaceae</taxon>
        <taxon>Streptomyces</taxon>
    </lineage>
</organism>
<keyword evidence="2" id="KW-1185">Reference proteome</keyword>
<dbReference type="EMBL" id="BMNG01000014">
    <property type="protein sequence ID" value="GGO52879.1"/>
    <property type="molecule type" value="Genomic_DNA"/>
</dbReference>
<gene>
    <name evidence="1" type="ORF">GCM10012286_58930</name>
</gene>
<evidence type="ECO:0000313" key="2">
    <source>
        <dbReference type="Proteomes" id="UP000656881"/>
    </source>
</evidence>
<accession>A0ABQ2MJN1</accession>
<dbReference type="Proteomes" id="UP000656881">
    <property type="component" value="Unassembled WGS sequence"/>
</dbReference>
<name>A0ABQ2MJN1_9ACTN</name>
<dbReference type="RefSeq" id="WP_164322002.1">
    <property type="nucleotide sequence ID" value="NZ_BMNG01000014.1"/>
</dbReference>
<proteinExistence type="predicted"/>